<keyword evidence="2" id="KW-1185">Reference proteome</keyword>
<dbReference type="Proteomes" id="UP000469215">
    <property type="component" value="Unassembled WGS sequence"/>
</dbReference>
<evidence type="ECO:0000313" key="2">
    <source>
        <dbReference type="Proteomes" id="UP000469215"/>
    </source>
</evidence>
<dbReference type="RefSeq" id="WP_160954335.1">
    <property type="nucleotide sequence ID" value="NZ_WWEQ01000100.1"/>
</dbReference>
<proteinExistence type="predicted"/>
<sequence length="191" mass="19883">MVRPLNTAALARATGMGWEDIVAVLEAAGGSRLDHGQLAAVAATAFAGRVDNPGWWAQAAALGFEQRIGRRLPGQRADGTFSATASRTVALDRAAAYERVVRHLGAHPGAIAGHPLSGPPRTSRTAQRSFWRADLERGERIELGVAAAAPLAASPQAARALVTAGAEKVPDPAAAEAWRVDLRALLADIFG</sequence>
<dbReference type="EMBL" id="WWEQ01000100">
    <property type="protein sequence ID" value="MYM20935.1"/>
    <property type="molecule type" value="Genomic_DNA"/>
</dbReference>
<comment type="caution">
    <text evidence="1">The sequence shown here is derived from an EMBL/GenBank/DDBJ whole genome shotgun (WGS) entry which is preliminary data.</text>
</comment>
<protein>
    <submittedName>
        <fullName evidence="1">Uncharacterized protein</fullName>
    </submittedName>
</protein>
<organism evidence="1 2">
    <name type="scientific">Brevibacterium rongguiense</name>
    <dbReference type="NCBI Taxonomy" id="2695267"/>
    <lineage>
        <taxon>Bacteria</taxon>
        <taxon>Bacillati</taxon>
        <taxon>Actinomycetota</taxon>
        <taxon>Actinomycetes</taxon>
        <taxon>Micrococcales</taxon>
        <taxon>Brevibacteriaceae</taxon>
        <taxon>Brevibacterium</taxon>
    </lineage>
</organism>
<evidence type="ECO:0000313" key="1">
    <source>
        <dbReference type="EMBL" id="MYM20935.1"/>
    </source>
</evidence>
<dbReference type="AlphaFoldDB" id="A0A6N9HAB8"/>
<gene>
    <name evidence="1" type="ORF">GSY69_13430</name>
</gene>
<name>A0A6N9HAB8_9MICO</name>
<accession>A0A6N9HAB8</accession>
<reference evidence="1 2" key="1">
    <citation type="submission" date="2020-01" db="EMBL/GenBank/DDBJ databases">
        <authorList>
            <person name="Deng T."/>
        </authorList>
    </citation>
    <scope>NUCLEOTIDE SEQUENCE [LARGE SCALE GENOMIC DNA]</scope>
    <source>
        <strain evidence="1 2">5221</strain>
    </source>
</reference>